<dbReference type="EMBL" id="KQ947424">
    <property type="protein sequence ID" value="KUJ12627.1"/>
    <property type="molecule type" value="Genomic_DNA"/>
</dbReference>
<dbReference type="GeneID" id="28830095"/>
<organism evidence="1 2">
    <name type="scientific">Mollisia scopiformis</name>
    <name type="common">Conifer needle endophyte fungus</name>
    <name type="synonym">Phialocephala scopiformis</name>
    <dbReference type="NCBI Taxonomy" id="149040"/>
    <lineage>
        <taxon>Eukaryota</taxon>
        <taxon>Fungi</taxon>
        <taxon>Dikarya</taxon>
        <taxon>Ascomycota</taxon>
        <taxon>Pezizomycotina</taxon>
        <taxon>Leotiomycetes</taxon>
        <taxon>Helotiales</taxon>
        <taxon>Mollisiaceae</taxon>
        <taxon>Mollisia</taxon>
    </lineage>
</organism>
<dbReference type="RefSeq" id="XP_018066982.1">
    <property type="nucleotide sequence ID" value="XM_018220369.1"/>
</dbReference>
<name>A0A194WYE1_MOLSC</name>
<proteinExistence type="predicted"/>
<keyword evidence="2" id="KW-1185">Reference proteome</keyword>
<dbReference type="OrthoDB" id="3247834at2759"/>
<sequence length="149" mass="15476">MTCTSYEALRSTALANCGAGSGYADCACGVYAVSTAGRTCLIATYSYHASGPGVIAPDGNPAEFFEPGFTYNGHNELRRETMELVEISNDTYVPGEVGIVQLGTDSQDNAASDTPSSPKLPYPYVAKTNAEGSATTWSLGYLGSCSSVS</sequence>
<evidence type="ECO:0000313" key="2">
    <source>
        <dbReference type="Proteomes" id="UP000070700"/>
    </source>
</evidence>
<dbReference type="Proteomes" id="UP000070700">
    <property type="component" value="Unassembled WGS sequence"/>
</dbReference>
<accession>A0A194WYE1</accession>
<dbReference type="InParanoid" id="A0A194WYE1"/>
<reference evidence="1 2" key="1">
    <citation type="submission" date="2015-10" db="EMBL/GenBank/DDBJ databases">
        <title>Full genome of DAOMC 229536 Phialocephala scopiformis, a fungal endophyte of spruce producing the potent anti-insectan compound rugulosin.</title>
        <authorList>
            <consortium name="DOE Joint Genome Institute"/>
            <person name="Walker A.K."/>
            <person name="Frasz S.L."/>
            <person name="Seifert K.A."/>
            <person name="Miller J.D."/>
            <person name="Mondo S.J."/>
            <person name="Labutti K."/>
            <person name="Lipzen A."/>
            <person name="Dockter R."/>
            <person name="Kennedy M."/>
            <person name="Grigoriev I.V."/>
            <person name="Spatafora J.W."/>
        </authorList>
    </citation>
    <scope>NUCLEOTIDE SEQUENCE [LARGE SCALE GENOMIC DNA]</scope>
    <source>
        <strain evidence="1 2">CBS 120377</strain>
    </source>
</reference>
<evidence type="ECO:0000313" key="1">
    <source>
        <dbReference type="EMBL" id="KUJ12627.1"/>
    </source>
</evidence>
<protein>
    <submittedName>
        <fullName evidence="1">Uncharacterized protein</fullName>
    </submittedName>
</protein>
<gene>
    <name evidence="1" type="ORF">LY89DRAFT_738400</name>
</gene>
<dbReference type="AlphaFoldDB" id="A0A194WYE1"/>
<dbReference type="KEGG" id="psco:LY89DRAFT_738400"/>